<dbReference type="EMBL" id="JAHUZD010000149">
    <property type="protein sequence ID" value="KAI3402366.2"/>
    <property type="molecule type" value="Genomic_DNA"/>
</dbReference>
<dbReference type="AlphaFoldDB" id="A0AAI9STJ7"/>
<dbReference type="RefSeq" id="XP_049178115.1">
    <property type="nucleotide sequence ID" value="XM_049326247.1"/>
</dbReference>
<keyword evidence="6" id="KW-0418">Kinase</keyword>
<dbReference type="SMART" id="SM00220">
    <property type="entry name" value="S_TKc"/>
    <property type="match status" value="1"/>
</dbReference>
<dbReference type="SMART" id="SM00454">
    <property type="entry name" value="SAM"/>
    <property type="match status" value="1"/>
</dbReference>
<evidence type="ECO:0000256" key="4">
    <source>
        <dbReference type="ARBA" id="ARBA00022679"/>
    </source>
</evidence>
<dbReference type="GO" id="GO:0005524">
    <property type="term" value="F:ATP binding"/>
    <property type="evidence" value="ECO:0007669"/>
    <property type="project" value="UniProtKB-UniRule"/>
</dbReference>
<evidence type="ECO:0000256" key="5">
    <source>
        <dbReference type="ARBA" id="ARBA00022741"/>
    </source>
</evidence>
<dbReference type="PROSITE" id="PS00107">
    <property type="entry name" value="PROTEIN_KINASE_ATP"/>
    <property type="match status" value="1"/>
</dbReference>
<comment type="caution">
    <text evidence="14">The sequence shown here is derived from an EMBL/GenBank/DDBJ whole genome shotgun (WGS) entry which is preliminary data.</text>
</comment>
<dbReference type="InterPro" id="IPR013761">
    <property type="entry name" value="SAM/pointed_sf"/>
</dbReference>
<evidence type="ECO:0000313" key="14">
    <source>
        <dbReference type="EMBL" id="KAI3402366.2"/>
    </source>
</evidence>
<dbReference type="Pfam" id="PF00536">
    <property type="entry name" value="SAM_1"/>
    <property type="match status" value="1"/>
</dbReference>
<evidence type="ECO:0000259" key="12">
    <source>
        <dbReference type="PROSITE" id="PS50011"/>
    </source>
</evidence>
<dbReference type="PROSITE" id="PS50011">
    <property type="entry name" value="PROTEIN_KINASE_DOM"/>
    <property type="match status" value="1"/>
</dbReference>
<dbReference type="Pfam" id="PF14847">
    <property type="entry name" value="Ras_bdg_2"/>
    <property type="match status" value="1"/>
</dbReference>
<keyword evidence="15" id="KW-1185">Reference proteome</keyword>
<evidence type="ECO:0000256" key="10">
    <source>
        <dbReference type="PROSITE-ProRule" id="PRU10141"/>
    </source>
</evidence>
<dbReference type="Pfam" id="PF00069">
    <property type="entry name" value="Pkinase"/>
    <property type="match status" value="1"/>
</dbReference>
<dbReference type="InterPro" id="IPR000719">
    <property type="entry name" value="Prot_kinase_dom"/>
</dbReference>
<comment type="catalytic activity">
    <reaction evidence="9">
        <text>L-seryl-[protein] + ATP = O-phospho-L-seryl-[protein] + ADP + H(+)</text>
        <dbReference type="Rhea" id="RHEA:17989"/>
        <dbReference type="Rhea" id="RHEA-COMP:9863"/>
        <dbReference type="Rhea" id="RHEA-COMP:11604"/>
        <dbReference type="ChEBI" id="CHEBI:15378"/>
        <dbReference type="ChEBI" id="CHEBI:29999"/>
        <dbReference type="ChEBI" id="CHEBI:30616"/>
        <dbReference type="ChEBI" id="CHEBI:83421"/>
        <dbReference type="ChEBI" id="CHEBI:456216"/>
        <dbReference type="EC" id="2.7.11.25"/>
    </reaction>
</comment>
<evidence type="ECO:0000256" key="3">
    <source>
        <dbReference type="ARBA" id="ARBA00022527"/>
    </source>
</evidence>
<dbReference type="EC" id="2.7.11.25" evidence="2"/>
<dbReference type="CDD" id="cd09534">
    <property type="entry name" value="SAM_Ste11_fungal"/>
    <property type="match status" value="1"/>
</dbReference>
<feature type="compositionally biased region" description="Low complexity" evidence="11">
    <location>
        <begin position="565"/>
        <end position="575"/>
    </location>
</feature>
<keyword evidence="3" id="KW-0723">Serine/threonine-protein kinase</keyword>
<dbReference type="InterPro" id="IPR008271">
    <property type="entry name" value="Ser/Thr_kinase_AS"/>
</dbReference>
<dbReference type="GeneID" id="73382387"/>
<dbReference type="Gene3D" id="1.10.150.50">
    <property type="entry name" value="Transcription Factor, Ets-1"/>
    <property type="match status" value="1"/>
</dbReference>
<reference evidence="14" key="1">
    <citation type="journal article" date="2022" name="DNA Res.">
        <title>Genome analysis of five recently described species of the CUG-Ser clade uncovers Candida theae as a new hybrid lineage with pathogenic potential in the Candida parapsilosis species complex.</title>
        <authorList>
            <person name="Mixao V."/>
            <person name="Del Olmo V."/>
            <person name="Hegedusova E."/>
            <person name="Saus E."/>
            <person name="Pryszcz L."/>
            <person name="Cillingova A."/>
            <person name="Nosek J."/>
            <person name="Gabaldon T."/>
        </authorList>
    </citation>
    <scope>NUCLEOTIDE SEQUENCE</scope>
    <source>
        <strain evidence="14">CBS 10844</strain>
    </source>
</reference>
<keyword evidence="5 10" id="KW-0547">Nucleotide-binding</keyword>
<dbReference type="InterPro" id="IPR029458">
    <property type="entry name" value="Ras-bd_By2"/>
</dbReference>
<evidence type="ECO:0000256" key="9">
    <source>
        <dbReference type="ARBA" id="ARBA00048329"/>
    </source>
</evidence>
<feature type="compositionally biased region" description="Polar residues" evidence="11">
    <location>
        <begin position="262"/>
        <end position="276"/>
    </location>
</feature>
<dbReference type="GO" id="GO:0030447">
    <property type="term" value="P:filamentous growth"/>
    <property type="evidence" value="ECO:0007669"/>
    <property type="project" value="UniProtKB-ARBA"/>
</dbReference>
<proteinExistence type="inferred from homology"/>
<protein>
    <recommendedName>
        <fullName evidence="2">mitogen-activated protein kinase kinase kinase</fullName>
        <ecNumber evidence="2">2.7.11.25</ecNumber>
    </recommendedName>
</protein>
<dbReference type="Gene3D" id="1.10.510.10">
    <property type="entry name" value="Transferase(Phosphotransferase) domain 1"/>
    <property type="match status" value="1"/>
</dbReference>
<dbReference type="PROSITE" id="PS00108">
    <property type="entry name" value="PROTEIN_KINASE_ST"/>
    <property type="match status" value="1"/>
</dbReference>
<evidence type="ECO:0000256" key="1">
    <source>
        <dbReference type="ARBA" id="ARBA00006529"/>
    </source>
</evidence>
<dbReference type="Gene3D" id="3.30.200.20">
    <property type="entry name" value="Phosphorylase Kinase, domain 1"/>
    <property type="match status" value="1"/>
</dbReference>
<name>A0AAI9STJ7_9ASCO</name>
<dbReference type="PANTHER" id="PTHR11584:SF369">
    <property type="entry name" value="MITOGEN-ACTIVATED PROTEIN KINASE KINASE KINASE 19-RELATED"/>
    <property type="match status" value="1"/>
</dbReference>
<evidence type="ECO:0000259" key="13">
    <source>
        <dbReference type="PROSITE" id="PS50105"/>
    </source>
</evidence>
<keyword evidence="4" id="KW-0808">Transferase</keyword>
<dbReference type="InterPro" id="IPR017441">
    <property type="entry name" value="Protein_kinase_ATP_BS"/>
</dbReference>
<dbReference type="SMART" id="SM01304">
    <property type="entry name" value="Ras_bdg_2"/>
    <property type="match status" value="1"/>
</dbReference>
<dbReference type="PANTHER" id="PTHR11584">
    <property type="entry name" value="SERINE/THREONINE PROTEIN KINASE"/>
    <property type="match status" value="1"/>
</dbReference>
<dbReference type="InterPro" id="IPR011009">
    <property type="entry name" value="Kinase-like_dom_sf"/>
</dbReference>
<accession>A0AAI9STJ7</accession>
<evidence type="ECO:0000256" key="7">
    <source>
        <dbReference type="ARBA" id="ARBA00022840"/>
    </source>
</evidence>
<comment type="catalytic activity">
    <reaction evidence="8">
        <text>L-threonyl-[protein] + ATP = O-phospho-L-threonyl-[protein] + ADP + H(+)</text>
        <dbReference type="Rhea" id="RHEA:46608"/>
        <dbReference type="Rhea" id="RHEA-COMP:11060"/>
        <dbReference type="Rhea" id="RHEA-COMP:11605"/>
        <dbReference type="ChEBI" id="CHEBI:15378"/>
        <dbReference type="ChEBI" id="CHEBI:30013"/>
        <dbReference type="ChEBI" id="CHEBI:30616"/>
        <dbReference type="ChEBI" id="CHEBI:61977"/>
        <dbReference type="ChEBI" id="CHEBI:456216"/>
        <dbReference type="EC" id="2.7.11.25"/>
    </reaction>
</comment>
<feature type="compositionally biased region" description="Low complexity" evidence="11">
    <location>
        <begin position="590"/>
        <end position="614"/>
    </location>
</feature>
<comment type="similarity">
    <text evidence="1">Belongs to the protein kinase superfamily. STE Ser/Thr protein kinase family. MAP kinase kinase kinase subfamily.</text>
</comment>
<sequence length="849" mass="94925">MSNEVEVESVQSSNKNEYKDLKAWLAKSNCQHLLSKFVENGITFDLLPALDSFGLKELGVSKVGDRLRLEIAISELKTQHLEKCIDINELYQKLHLEMSSQVGASSSGELNRYTPSDGTFALQSSYKDVSQANLAQQNSAPVKDTNKNITFILHDGSIKRVNVAGCFNAQAIKRKVAKKLGFKTQEAQFDTYIHSSHDENRNYYERYEPSVIMLYDVELVTICYSPERLEKHRIILVPKDETPTQAAIETSRMIMDKYSKGVSHSNALGESNSPSKQYKERERRLQKSTLRNFFGQRPPSELISSNLAEYFPDTRQSDLEKTVRNSVRHSVRLSRRFNLPLGAFSSSSVAVHKRASIMSNSTGIPSQRTLSISSAEQITGGIRQGQKTVGDIVMNNITSIDEAVNSRDTLNMFNKPSTSFNNQGLNIGLSPPMLAQSHTNSAAPNLDASLRSFSGGGGGGGGSSSKAIHRISISTNYSDNPINNRHSTIELMNTSDDSEGEEDEYNEYVASESGLLASDTENRVPENWLKGAKIGSGSFGTVYLGMNPYTGELMVVKQIPLRPNSQSTQSSQQQHQTEEHGMQKRSAFGQQQQQQQEQQKQKQKQSLSSSSSSSDPLQKIMAEQQREMTFLKELNHENIVRYFGSSIDDQYLNIFLEYIPGGSVQSMLNSYGPFEEPLIRNFIRQVLIGLSYLHGEDIIHRDIKGANILIDIKGTVKIGDFGISKKVSTINEEDDDFKKTGKRASLQGSVFWMAPEVVKQTTYTKKADIWSVGCVIVEMFTGRHPFPGLSQMQALFKIGNHVSPEIPEWCTMEAKAFLKKTFELNFEKRPNAVELLPDQFLNPLIMSKQ</sequence>
<dbReference type="GO" id="GO:0004709">
    <property type="term" value="F:MAP kinase kinase kinase activity"/>
    <property type="evidence" value="ECO:0007669"/>
    <property type="project" value="UniProtKB-EC"/>
</dbReference>
<dbReference type="InterPro" id="IPR001660">
    <property type="entry name" value="SAM"/>
</dbReference>
<feature type="region of interest" description="Disordered" evidence="11">
    <location>
        <begin position="262"/>
        <end position="281"/>
    </location>
</feature>
<dbReference type="SUPFAM" id="SSF47769">
    <property type="entry name" value="SAM/Pointed domain"/>
    <property type="match status" value="1"/>
</dbReference>
<evidence type="ECO:0000256" key="2">
    <source>
        <dbReference type="ARBA" id="ARBA00012406"/>
    </source>
</evidence>
<dbReference type="PROSITE" id="PS50105">
    <property type="entry name" value="SAM_DOMAIN"/>
    <property type="match status" value="1"/>
</dbReference>
<organism evidence="14 15">
    <name type="scientific">Candida oxycetoniae</name>
    <dbReference type="NCBI Taxonomy" id="497107"/>
    <lineage>
        <taxon>Eukaryota</taxon>
        <taxon>Fungi</taxon>
        <taxon>Dikarya</taxon>
        <taxon>Ascomycota</taxon>
        <taxon>Saccharomycotina</taxon>
        <taxon>Pichiomycetes</taxon>
        <taxon>Debaryomycetaceae</taxon>
        <taxon>Candida/Lodderomyces clade</taxon>
        <taxon>Candida</taxon>
    </lineage>
</organism>
<feature type="domain" description="SAM" evidence="13">
    <location>
        <begin position="16"/>
        <end position="79"/>
    </location>
</feature>
<evidence type="ECO:0000256" key="6">
    <source>
        <dbReference type="ARBA" id="ARBA00022777"/>
    </source>
</evidence>
<dbReference type="SUPFAM" id="SSF56112">
    <property type="entry name" value="Protein kinase-like (PK-like)"/>
    <property type="match status" value="1"/>
</dbReference>
<feature type="domain" description="Protein kinase" evidence="12">
    <location>
        <begin position="528"/>
        <end position="841"/>
    </location>
</feature>
<evidence type="ECO:0000313" key="15">
    <source>
        <dbReference type="Proteomes" id="UP001202479"/>
    </source>
</evidence>
<dbReference type="Proteomes" id="UP001202479">
    <property type="component" value="Unassembled WGS sequence"/>
</dbReference>
<gene>
    <name evidence="14" type="ORF">KGF56_004774</name>
</gene>
<evidence type="ECO:0000256" key="11">
    <source>
        <dbReference type="SAM" id="MobiDB-lite"/>
    </source>
</evidence>
<feature type="binding site" evidence="10">
    <location>
        <position position="557"/>
    </location>
    <ligand>
        <name>ATP</name>
        <dbReference type="ChEBI" id="CHEBI:30616"/>
    </ligand>
</feature>
<dbReference type="Gene3D" id="3.10.20.90">
    <property type="entry name" value="Phosphatidylinositol 3-kinase Catalytic Subunit, Chain A, domain 1"/>
    <property type="match status" value="1"/>
</dbReference>
<feature type="region of interest" description="Disordered" evidence="11">
    <location>
        <begin position="563"/>
        <end position="618"/>
    </location>
</feature>
<keyword evidence="7 10" id="KW-0067">ATP-binding</keyword>
<evidence type="ECO:0000256" key="8">
    <source>
        <dbReference type="ARBA" id="ARBA00047559"/>
    </source>
</evidence>